<dbReference type="RefSeq" id="WP_253864975.1">
    <property type="nucleotide sequence ID" value="NZ_BAAALN010000002.1"/>
</dbReference>
<proteinExistence type="predicted"/>
<sequence length="104" mass="11390">MFGCFRAAYAPLGDVVLAGQMWQHERLMGVEGYLDFAVEFAGATFGGGLYRVHDDASGVRVLKLISEAFPEYVARVCPFGYDWLGRQFAVDSGRSSRPAGPPRP</sequence>
<dbReference type="Proteomes" id="UP001500653">
    <property type="component" value="Unassembled WGS sequence"/>
</dbReference>
<organism evidence="1 2">
    <name type="scientific">Prauserella halophila</name>
    <dbReference type="NCBI Taxonomy" id="185641"/>
    <lineage>
        <taxon>Bacteria</taxon>
        <taxon>Bacillati</taxon>
        <taxon>Actinomycetota</taxon>
        <taxon>Actinomycetes</taxon>
        <taxon>Pseudonocardiales</taxon>
        <taxon>Pseudonocardiaceae</taxon>
        <taxon>Prauserella</taxon>
    </lineage>
</organism>
<protein>
    <submittedName>
        <fullName evidence="1">Uncharacterized protein</fullName>
    </submittedName>
</protein>
<reference evidence="2" key="1">
    <citation type="journal article" date="2019" name="Int. J. Syst. Evol. Microbiol.">
        <title>The Global Catalogue of Microorganisms (GCM) 10K type strain sequencing project: providing services to taxonomists for standard genome sequencing and annotation.</title>
        <authorList>
            <consortium name="The Broad Institute Genomics Platform"/>
            <consortium name="The Broad Institute Genome Sequencing Center for Infectious Disease"/>
            <person name="Wu L."/>
            <person name="Ma J."/>
        </authorList>
    </citation>
    <scope>NUCLEOTIDE SEQUENCE [LARGE SCALE GENOMIC DNA]</scope>
    <source>
        <strain evidence="2">JCM 13023</strain>
    </source>
</reference>
<accession>A0ABP4GIC2</accession>
<comment type="caution">
    <text evidence="1">The sequence shown here is derived from an EMBL/GenBank/DDBJ whole genome shotgun (WGS) entry which is preliminary data.</text>
</comment>
<evidence type="ECO:0000313" key="2">
    <source>
        <dbReference type="Proteomes" id="UP001500653"/>
    </source>
</evidence>
<evidence type="ECO:0000313" key="1">
    <source>
        <dbReference type="EMBL" id="GAA1225930.1"/>
    </source>
</evidence>
<gene>
    <name evidence="1" type="ORF">GCM10009676_04740</name>
</gene>
<name>A0ABP4GIC2_9PSEU</name>
<keyword evidence="2" id="KW-1185">Reference proteome</keyword>
<dbReference type="EMBL" id="BAAALN010000002">
    <property type="protein sequence ID" value="GAA1225930.1"/>
    <property type="molecule type" value="Genomic_DNA"/>
</dbReference>